<dbReference type="Proteomes" id="UP000824881">
    <property type="component" value="Unassembled WGS sequence"/>
</dbReference>
<keyword evidence="2" id="KW-1185">Reference proteome</keyword>
<dbReference type="EMBL" id="WQMT02000006">
    <property type="protein sequence ID" value="KAG9221531.1"/>
    <property type="molecule type" value="Genomic_DNA"/>
</dbReference>
<name>A0ACB7IUL6_PLECO</name>
<evidence type="ECO:0000313" key="1">
    <source>
        <dbReference type="EMBL" id="KAG9221531.1"/>
    </source>
</evidence>
<organism evidence="1 2">
    <name type="scientific">Pleurotus cornucopiae</name>
    <name type="common">Cornucopia mushroom</name>
    <dbReference type="NCBI Taxonomy" id="5321"/>
    <lineage>
        <taxon>Eukaryota</taxon>
        <taxon>Fungi</taxon>
        <taxon>Dikarya</taxon>
        <taxon>Basidiomycota</taxon>
        <taxon>Agaricomycotina</taxon>
        <taxon>Agaricomycetes</taxon>
        <taxon>Agaricomycetidae</taxon>
        <taxon>Agaricales</taxon>
        <taxon>Pleurotineae</taxon>
        <taxon>Pleurotaceae</taxon>
        <taxon>Pleurotus</taxon>
    </lineage>
</organism>
<comment type="caution">
    <text evidence="1">The sequence shown here is derived from an EMBL/GenBank/DDBJ whole genome shotgun (WGS) entry which is preliminary data.</text>
</comment>
<reference evidence="1 2" key="1">
    <citation type="journal article" date="2021" name="Appl. Environ. Microbiol.">
        <title>Genetic linkage and physical mapping for an oyster mushroom Pleurotus cornucopiae and QTL analysis for the trait cap color.</title>
        <authorList>
            <person name="Zhang Y."/>
            <person name="Gao W."/>
            <person name="Sonnenberg A."/>
            <person name="Chen Q."/>
            <person name="Zhang J."/>
            <person name="Huang C."/>
        </authorList>
    </citation>
    <scope>NUCLEOTIDE SEQUENCE [LARGE SCALE GENOMIC DNA]</scope>
    <source>
        <strain evidence="1">CCMSSC00406</strain>
    </source>
</reference>
<accession>A0ACB7IUL6</accession>
<protein>
    <submittedName>
        <fullName evidence="1">Uncharacterized protein</fullName>
    </submittedName>
</protein>
<sequence length="211" mass="23471">MSLANRARILDAAQRIAAVLNENNKKYTLMGGGVSILQGNRRKTKDLDINVLEMSDRLIADMTAAGISIRPNKKTPQRWSATVPETTSGAKDATSIDISLKPEIRDLFEHTDIVDGVTVAGLHLLLVDKIRTASRRGGGQDRKILNDMNDIFFCLCEMEGRKAAAVPDKLKISLTPEVWAEFWKRAEEAQGSLGDIGTYRDWLRKYAGLDW</sequence>
<gene>
    <name evidence="1" type="ORF">CCMSSC00406_0009354</name>
</gene>
<proteinExistence type="predicted"/>
<evidence type="ECO:0000313" key="2">
    <source>
        <dbReference type="Proteomes" id="UP000824881"/>
    </source>
</evidence>